<feature type="region of interest" description="Disordered" evidence="1">
    <location>
        <begin position="79"/>
        <end position="117"/>
    </location>
</feature>
<sequence>MLRCPGISLRTPGFAPVDCPVDEEAILLFFSVSLLSGSQQEQGGTEVGVQIGGRQFQVGDHIYILSTSCASISERSCDLERDRNNPQETTELFSFGRPKEEKLKSHHHPQREAIAPT</sequence>
<dbReference type="AlphaFoldDB" id="A0A843TLR1"/>
<protein>
    <submittedName>
        <fullName evidence="2">Uncharacterized protein</fullName>
    </submittedName>
</protein>
<keyword evidence="3" id="KW-1185">Reference proteome</keyword>
<proteinExistence type="predicted"/>
<organism evidence="2 3">
    <name type="scientific">Colocasia esculenta</name>
    <name type="common">Wild taro</name>
    <name type="synonym">Arum esculentum</name>
    <dbReference type="NCBI Taxonomy" id="4460"/>
    <lineage>
        <taxon>Eukaryota</taxon>
        <taxon>Viridiplantae</taxon>
        <taxon>Streptophyta</taxon>
        <taxon>Embryophyta</taxon>
        <taxon>Tracheophyta</taxon>
        <taxon>Spermatophyta</taxon>
        <taxon>Magnoliopsida</taxon>
        <taxon>Liliopsida</taxon>
        <taxon>Araceae</taxon>
        <taxon>Aroideae</taxon>
        <taxon>Colocasieae</taxon>
        <taxon>Colocasia</taxon>
    </lineage>
</organism>
<evidence type="ECO:0000256" key="1">
    <source>
        <dbReference type="SAM" id="MobiDB-lite"/>
    </source>
</evidence>
<evidence type="ECO:0000313" key="2">
    <source>
        <dbReference type="EMBL" id="MQL69489.1"/>
    </source>
</evidence>
<name>A0A843TLR1_COLES</name>
<dbReference type="EMBL" id="NMUH01000038">
    <property type="protein sequence ID" value="MQL69489.1"/>
    <property type="molecule type" value="Genomic_DNA"/>
</dbReference>
<comment type="caution">
    <text evidence="2">The sequence shown here is derived from an EMBL/GenBank/DDBJ whole genome shotgun (WGS) entry which is preliminary data.</text>
</comment>
<accession>A0A843TLR1</accession>
<dbReference type="Proteomes" id="UP000652761">
    <property type="component" value="Unassembled WGS sequence"/>
</dbReference>
<gene>
    <name evidence="2" type="ORF">Taro_001772</name>
</gene>
<evidence type="ECO:0000313" key="3">
    <source>
        <dbReference type="Proteomes" id="UP000652761"/>
    </source>
</evidence>
<reference evidence="2" key="1">
    <citation type="submission" date="2017-07" db="EMBL/GenBank/DDBJ databases">
        <title>Taro Niue Genome Assembly and Annotation.</title>
        <authorList>
            <person name="Atibalentja N."/>
            <person name="Keating K."/>
            <person name="Fields C.J."/>
        </authorList>
    </citation>
    <scope>NUCLEOTIDE SEQUENCE</scope>
    <source>
        <strain evidence="2">Niue_2</strain>
        <tissue evidence="2">Leaf</tissue>
    </source>
</reference>